<accession>A0A2J7PZM1</accession>
<dbReference type="OrthoDB" id="2436455at2759"/>
<reference evidence="2 3" key="1">
    <citation type="submission" date="2017-12" db="EMBL/GenBank/DDBJ databases">
        <title>Hemimetabolous genomes reveal molecular basis of termite eusociality.</title>
        <authorList>
            <person name="Harrison M.C."/>
            <person name="Jongepier E."/>
            <person name="Robertson H.M."/>
            <person name="Arning N."/>
            <person name="Bitard-Feildel T."/>
            <person name="Chao H."/>
            <person name="Childers C.P."/>
            <person name="Dinh H."/>
            <person name="Doddapaneni H."/>
            <person name="Dugan S."/>
            <person name="Gowin J."/>
            <person name="Greiner C."/>
            <person name="Han Y."/>
            <person name="Hu H."/>
            <person name="Hughes D.S.T."/>
            <person name="Huylmans A.-K."/>
            <person name="Kemena C."/>
            <person name="Kremer L.P.M."/>
            <person name="Lee S.L."/>
            <person name="Lopez-Ezquerra A."/>
            <person name="Mallet L."/>
            <person name="Monroy-Kuhn J.M."/>
            <person name="Moser A."/>
            <person name="Murali S.C."/>
            <person name="Muzny D.M."/>
            <person name="Otani S."/>
            <person name="Piulachs M.-D."/>
            <person name="Poelchau M."/>
            <person name="Qu J."/>
            <person name="Schaub F."/>
            <person name="Wada-Katsumata A."/>
            <person name="Worley K.C."/>
            <person name="Xie Q."/>
            <person name="Ylla G."/>
            <person name="Poulsen M."/>
            <person name="Gibbs R.A."/>
            <person name="Schal C."/>
            <person name="Richards S."/>
            <person name="Belles X."/>
            <person name="Korb J."/>
            <person name="Bornberg-Bauer E."/>
        </authorList>
    </citation>
    <scope>NUCLEOTIDE SEQUENCE [LARGE SCALE GENOMIC DNA]</scope>
    <source>
        <tissue evidence="2">Whole body</tissue>
    </source>
</reference>
<protein>
    <submittedName>
        <fullName evidence="2">Uncharacterized protein</fullName>
    </submittedName>
</protein>
<feature type="coiled-coil region" evidence="1">
    <location>
        <begin position="62"/>
        <end position="148"/>
    </location>
</feature>
<gene>
    <name evidence="2" type="ORF">B7P43_G08443</name>
</gene>
<evidence type="ECO:0000313" key="3">
    <source>
        <dbReference type="Proteomes" id="UP000235965"/>
    </source>
</evidence>
<proteinExistence type="predicted"/>
<comment type="caution">
    <text evidence="2">The sequence shown here is derived from an EMBL/GenBank/DDBJ whole genome shotgun (WGS) entry which is preliminary data.</text>
</comment>
<feature type="non-terminal residue" evidence="2">
    <location>
        <position position="166"/>
    </location>
</feature>
<keyword evidence="1" id="KW-0175">Coiled coil</keyword>
<sequence length="166" mass="18709">MEVQAFPPEAKSTAMEIKESELQINHEEDVYADFSEVVNKLKDLNAEFISARGEIMGILKSNNNLKNELSVIENRYNDVAQKYADLTCTIGILNSENEKLLKNIEELGNLKSLLEINERTLTIEHSSKVELKAEKDALEEAYGALKDDFLKLNKGNESLNVTMNAM</sequence>
<organism evidence="2 3">
    <name type="scientific">Cryptotermes secundus</name>
    <dbReference type="NCBI Taxonomy" id="105785"/>
    <lineage>
        <taxon>Eukaryota</taxon>
        <taxon>Metazoa</taxon>
        <taxon>Ecdysozoa</taxon>
        <taxon>Arthropoda</taxon>
        <taxon>Hexapoda</taxon>
        <taxon>Insecta</taxon>
        <taxon>Pterygota</taxon>
        <taxon>Neoptera</taxon>
        <taxon>Polyneoptera</taxon>
        <taxon>Dictyoptera</taxon>
        <taxon>Blattodea</taxon>
        <taxon>Blattoidea</taxon>
        <taxon>Termitoidae</taxon>
        <taxon>Kalotermitidae</taxon>
        <taxon>Cryptotermitinae</taxon>
        <taxon>Cryptotermes</taxon>
    </lineage>
</organism>
<evidence type="ECO:0000313" key="2">
    <source>
        <dbReference type="EMBL" id="PNF21785.1"/>
    </source>
</evidence>
<keyword evidence="3" id="KW-1185">Reference proteome</keyword>
<dbReference type="AlphaFoldDB" id="A0A2J7PZM1"/>
<dbReference type="EMBL" id="NEVH01020333">
    <property type="protein sequence ID" value="PNF21785.1"/>
    <property type="molecule type" value="Genomic_DNA"/>
</dbReference>
<dbReference type="Proteomes" id="UP000235965">
    <property type="component" value="Unassembled WGS sequence"/>
</dbReference>
<evidence type="ECO:0000256" key="1">
    <source>
        <dbReference type="SAM" id="Coils"/>
    </source>
</evidence>
<name>A0A2J7PZM1_9NEOP</name>